<proteinExistence type="inferred from homology"/>
<evidence type="ECO:0000256" key="4">
    <source>
        <dbReference type="ARBA" id="ARBA00022692"/>
    </source>
</evidence>
<feature type="domain" description="G-protein coupled receptors family 1 profile" evidence="13">
    <location>
        <begin position="32"/>
        <end position="287"/>
    </location>
</feature>
<keyword evidence="6 10" id="KW-0297">G-protein coupled receptor</keyword>
<sequence length="345" mass="39343">MYDDVEKIKYPREATITASVCGILFCIIGVIGNFITVLALVRCPKLRSQATTAFVLSLCFSDLLFCSVNLPLTVSRYVHEAWILGNVLCKLFPVLFYGNVAASLLSMVAITLNRYILISCNRYYNQLYSTASICLQLFFCWGFSFVIMLPPLIGIWGRMGLNPSTFSCTILEKDGKSPKKMIFLLGFVLPCVVIILSYSCIYWRVRQSRLKLKTHELKTLKDRRKASREKEDNRLTKLMLVIFICFLVCFLPLMLMNVFDDDVRYPILHVIASIFAWASSVINPFIYAASNRQYRAAYKKLFNCFTSSRLFSDEKPPSANSHKNCTTDNRVGNSNNINQQNTDLT</sequence>
<comment type="subcellular location">
    <subcellularLocation>
        <location evidence="1">Cell membrane</location>
        <topology evidence="1">Multi-pass membrane protein</topology>
    </subcellularLocation>
</comment>
<dbReference type="GO" id="GO:0005886">
    <property type="term" value="C:plasma membrane"/>
    <property type="evidence" value="ECO:0007669"/>
    <property type="project" value="UniProtKB-SubCell"/>
</dbReference>
<dbReference type="GO" id="GO:0004930">
    <property type="term" value="F:G protein-coupled receptor activity"/>
    <property type="evidence" value="ECO:0007669"/>
    <property type="project" value="UniProtKB-KW"/>
</dbReference>
<feature type="transmembrane region" description="Helical" evidence="12">
    <location>
        <begin position="181"/>
        <end position="203"/>
    </location>
</feature>
<evidence type="ECO:0000256" key="7">
    <source>
        <dbReference type="ARBA" id="ARBA00023136"/>
    </source>
</evidence>
<evidence type="ECO:0000256" key="3">
    <source>
        <dbReference type="ARBA" id="ARBA00022475"/>
    </source>
</evidence>
<feature type="compositionally biased region" description="Polar residues" evidence="11">
    <location>
        <begin position="318"/>
        <end position="345"/>
    </location>
</feature>
<evidence type="ECO:0000313" key="14">
    <source>
        <dbReference type="EMBL" id="KAK4871474.1"/>
    </source>
</evidence>
<keyword evidence="7 12" id="KW-0472">Membrane</keyword>
<keyword evidence="3" id="KW-1003">Cell membrane</keyword>
<evidence type="ECO:0000256" key="9">
    <source>
        <dbReference type="ARBA" id="ARBA00023224"/>
    </source>
</evidence>
<keyword evidence="8 10" id="KW-0675">Receptor</keyword>
<feature type="transmembrane region" description="Helical" evidence="12">
    <location>
        <begin position="16"/>
        <end position="41"/>
    </location>
</feature>
<feature type="transmembrane region" description="Helical" evidence="12">
    <location>
        <begin position="53"/>
        <end position="74"/>
    </location>
</feature>
<dbReference type="PROSITE" id="PS50262">
    <property type="entry name" value="G_PROTEIN_RECEP_F1_2"/>
    <property type="match status" value="1"/>
</dbReference>
<dbReference type="PANTHER" id="PTHR24228">
    <property type="entry name" value="B2 BRADYKININ RECEPTOR/ANGIOTENSIN II RECEPTOR"/>
    <property type="match status" value="1"/>
</dbReference>
<keyword evidence="15" id="KW-1185">Reference proteome</keyword>
<dbReference type="CDD" id="cd15210">
    <property type="entry name" value="7tmA_GPR84-like"/>
    <property type="match status" value="1"/>
</dbReference>
<dbReference type="InterPro" id="IPR000276">
    <property type="entry name" value="GPCR_Rhodpsn"/>
</dbReference>
<feature type="transmembrane region" description="Helical" evidence="12">
    <location>
        <begin position="235"/>
        <end position="255"/>
    </location>
</feature>
<dbReference type="EMBL" id="JARPUR010000008">
    <property type="protein sequence ID" value="KAK4871474.1"/>
    <property type="molecule type" value="Genomic_DNA"/>
</dbReference>
<evidence type="ECO:0000256" key="6">
    <source>
        <dbReference type="ARBA" id="ARBA00023040"/>
    </source>
</evidence>
<dbReference type="SMART" id="SM01381">
    <property type="entry name" value="7TM_GPCR_Srsx"/>
    <property type="match status" value="1"/>
</dbReference>
<evidence type="ECO:0000259" key="13">
    <source>
        <dbReference type="PROSITE" id="PS50262"/>
    </source>
</evidence>
<feature type="transmembrane region" description="Helical" evidence="12">
    <location>
        <begin position="133"/>
        <end position="156"/>
    </location>
</feature>
<evidence type="ECO:0000256" key="11">
    <source>
        <dbReference type="SAM" id="MobiDB-lite"/>
    </source>
</evidence>
<dbReference type="Pfam" id="PF00001">
    <property type="entry name" value="7tm_1"/>
    <property type="match status" value="1"/>
</dbReference>
<evidence type="ECO:0000256" key="2">
    <source>
        <dbReference type="ARBA" id="ARBA00010663"/>
    </source>
</evidence>
<gene>
    <name evidence="14" type="ORF">RN001_015598</name>
</gene>
<reference evidence="15" key="1">
    <citation type="submission" date="2023-01" db="EMBL/GenBank/DDBJ databases">
        <title>Key to firefly adult light organ development and bioluminescence: homeobox transcription factors regulate luciferase expression and transportation to peroxisome.</title>
        <authorList>
            <person name="Fu X."/>
        </authorList>
    </citation>
    <scope>NUCLEOTIDE SEQUENCE [LARGE SCALE GENOMIC DNA]</scope>
</reference>
<feature type="transmembrane region" description="Helical" evidence="12">
    <location>
        <begin position="94"/>
        <end position="112"/>
    </location>
</feature>
<dbReference type="SUPFAM" id="SSF81321">
    <property type="entry name" value="Family A G protein-coupled receptor-like"/>
    <property type="match status" value="1"/>
</dbReference>
<keyword evidence="5 12" id="KW-1133">Transmembrane helix</keyword>
<accession>A0AAN7PM71</accession>
<dbReference type="InterPro" id="IPR017452">
    <property type="entry name" value="GPCR_Rhodpsn_7TM"/>
</dbReference>
<comment type="caution">
    <text evidence="14">The sequence shown here is derived from an EMBL/GenBank/DDBJ whole genome shotgun (WGS) entry which is preliminary data.</text>
</comment>
<evidence type="ECO:0000256" key="12">
    <source>
        <dbReference type="SAM" id="Phobius"/>
    </source>
</evidence>
<evidence type="ECO:0000256" key="1">
    <source>
        <dbReference type="ARBA" id="ARBA00004651"/>
    </source>
</evidence>
<dbReference type="FunFam" id="1.20.1070.10:FF:000312">
    <property type="entry name" value="protein trapped in endoderm-1"/>
    <property type="match status" value="1"/>
</dbReference>
<evidence type="ECO:0000256" key="10">
    <source>
        <dbReference type="RuleBase" id="RU000688"/>
    </source>
</evidence>
<dbReference type="PROSITE" id="PS00237">
    <property type="entry name" value="G_PROTEIN_RECEP_F1_1"/>
    <property type="match status" value="1"/>
</dbReference>
<name>A0AAN7PM71_9COLE</name>
<feature type="region of interest" description="Disordered" evidence="11">
    <location>
        <begin position="312"/>
        <end position="345"/>
    </location>
</feature>
<keyword evidence="4 10" id="KW-0812">Transmembrane</keyword>
<dbReference type="AlphaFoldDB" id="A0AAN7PM71"/>
<keyword evidence="9 10" id="KW-0807">Transducer</keyword>
<dbReference type="PANTHER" id="PTHR24228:SF71">
    <property type="entry name" value="PROTEIN TRAPPED IN ENDODERM-1"/>
    <property type="match status" value="1"/>
</dbReference>
<dbReference type="PRINTS" id="PR00237">
    <property type="entry name" value="GPCRRHODOPSN"/>
</dbReference>
<comment type="similarity">
    <text evidence="2 10">Belongs to the G-protein coupled receptor 1 family.</text>
</comment>
<protein>
    <recommendedName>
        <fullName evidence="13">G-protein coupled receptors family 1 profile domain-containing protein</fullName>
    </recommendedName>
</protein>
<evidence type="ECO:0000256" key="8">
    <source>
        <dbReference type="ARBA" id="ARBA00023170"/>
    </source>
</evidence>
<feature type="transmembrane region" description="Helical" evidence="12">
    <location>
        <begin position="267"/>
        <end position="290"/>
    </location>
</feature>
<evidence type="ECO:0000256" key="5">
    <source>
        <dbReference type="ARBA" id="ARBA00022989"/>
    </source>
</evidence>
<organism evidence="14 15">
    <name type="scientific">Aquatica leii</name>
    <dbReference type="NCBI Taxonomy" id="1421715"/>
    <lineage>
        <taxon>Eukaryota</taxon>
        <taxon>Metazoa</taxon>
        <taxon>Ecdysozoa</taxon>
        <taxon>Arthropoda</taxon>
        <taxon>Hexapoda</taxon>
        <taxon>Insecta</taxon>
        <taxon>Pterygota</taxon>
        <taxon>Neoptera</taxon>
        <taxon>Endopterygota</taxon>
        <taxon>Coleoptera</taxon>
        <taxon>Polyphaga</taxon>
        <taxon>Elateriformia</taxon>
        <taxon>Elateroidea</taxon>
        <taxon>Lampyridae</taxon>
        <taxon>Luciolinae</taxon>
        <taxon>Aquatica</taxon>
    </lineage>
</organism>
<evidence type="ECO:0000313" key="15">
    <source>
        <dbReference type="Proteomes" id="UP001353858"/>
    </source>
</evidence>
<dbReference type="Proteomes" id="UP001353858">
    <property type="component" value="Unassembled WGS sequence"/>
</dbReference>
<dbReference type="Gene3D" id="1.20.1070.10">
    <property type="entry name" value="Rhodopsin 7-helix transmembrane proteins"/>
    <property type="match status" value="1"/>
</dbReference>